<keyword evidence="3" id="KW-0560">Oxidoreductase</keyword>
<dbReference type="InterPro" id="IPR036291">
    <property type="entry name" value="NAD(P)-bd_dom_sf"/>
</dbReference>
<keyword evidence="5" id="KW-1185">Reference proteome</keyword>
<accession>A0AAX4I2S8</accession>
<dbReference type="AlphaFoldDB" id="A0AAX4I2S8"/>
<evidence type="ECO:0000256" key="3">
    <source>
        <dbReference type="ARBA" id="ARBA00023002"/>
    </source>
</evidence>
<comment type="similarity">
    <text evidence="1">Belongs to the short-chain dehydrogenases/reductases (SDR) family.</text>
</comment>
<dbReference type="Pfam" id="PF00106">
    <property type="entry name" value="adh_short"/>
    <property type="match status" value="1"/>
</dbReference>
<dbReference type="KEGG" id="cdet:87938767"/>
<dbReference type="Proteomes" id="UP001322277">
    <property type="component" value="Chromosome 2"/>
</dbReference>
<evidence type="ECO:0000256" key="1">
    <source>
        <dbReference type="ARBA" id="ARBA00006484"/>
    </source>
</evidence>
<dbReference type="PANTHER" id="PTHR43618">
    <property type="entry name" value="7-ALPHA-HYDROXYSTEROID DEHYDROGENASE"/>
    <property type="match status" value="1"/>
</dbReference>
<dbReference type="GeneID" id="87938767"/>
<keyword evidence="2" id="KW-0521">NADP</keyword>
<evidence type="ECO:0000313" key="5">
    <source>
        <dbReference type="Proteomes" id="UP001322277"/>
    </source>
</evidence>
<dbReference type="EMBL" id="CP137306">
    <property type="protein sequence ID" value="WQF77250.1"/>
    <property type="molecule type" value="Genomic_DNA"/>
</dbReference>
<dbReference type="Gene3D" id="3.40.50.720">
    <property type="entry name" value="NAD(P)-binding Rossmann-like Domain"/>
    <property type="match status" value="1"/>
</dbReference>
<proteinExistence type="inferred from homology"/>
<protein>
    <submittedName>
        <fullName evidence="4">Short-chain dehydrogenase/reductase SDR, NAD(P)-binding domain superfamily</fullName>
    </submittedName>
</protein>
<dbReference type="InterPro" id="IPR052178">
    <property type="entry name" value="Sec_Metab_Biosynth_SDR"/>
</dbReference>
<evidence type="ECO:0000313" key="4">
    <source>
        <dbReference type="EMBL" id="WQF77250.1"/>
    </source>
</evidence>
<name>A0AAX4I2S8_9PEZI</name>
<dbReference type="InterPro" id="IPR002347">
    <property type="entry name" value="SDR_fam"/>
</dbReference>
<dbReference type="Pfam" id="PF13561">
    <property type="entry name" value="adh_short_C2"/>
    <property type="match status" value="1"/>
</dbReference>
<gene>
    <name evidence="4" type="ORF">CDEST_02264</name>
</gene>
<dbReference type="SUPFAM" id="SSF51735">
    <property type="entry name" value="NAD(P)-binding Rossmann-fold domains"/>
    <property type="match status" value="1"/>
</dbReference>
<organism evidence="4 5">
    <name type="scientific">Colletotrichum destructivum</name>
    <dbReference type="NCBI Taxonomy" id="34406"/>
    <lineage>
        <taxon>Eukaryota</taxon>
        <taxon>Fungi</taxon>
        <taxon>Dikarya</taxon>
        <taxon>Ascomycota</taxon>
        <taxon>Pezizomycotina</taxon>
        <taxon>Sordariomycetes</taxon>
        <taxon>Hypocreomycetidae</taxon>
        <taxon>Glomerellales</taxon>
        <taxon>Glomerellaceae</taxon>
        <taxon>Colletotrichum</taxon>
        <taxon>Colletotrichum destructivum species complex</taxon>
    </lineage>
</organism>
<evidence type="ECO:0000256" key="2">
    <source>
        <dbReference type="ARBA" id="ARBA00022857"/>
    </source>
</evidence>
<reference evidence="5" key="1">
    <citation type="journal article" date="2023" name="bioRxiv">
        <title>Complete genome of the Medicago anthracnose fungus, Colletotrichum destructivum, reveals a mini-chromosome-like region within a core chromosome.</title>
        <authorList>
            <person name="Lapalu N."/>
            <person name="Simon A."/>
            <person name="Lu A."/>
            <person name="Plaumann P.-L."/>
            <person name="Amselem J."/>
            <person name="Pigne S."/>
            <person name="Auger A."/>
            <person name="Koch C."/>
            <person name="Dallery J.-F."/>
            <person name="O'Connell R.J."/>
        </authorList>
    </citation>
    <scope>NUCLEOTIDE SEQUENCE [LARGE SCALE GENOMIC DNA]</scope>
    <source>
        <strain evidence="5">CBS 520.97</strain>
    </source>
</reference>
<dbReference type="RefSeq" id="XP_062774474.1">
    <property type="nucleotide sequence ID" value="XM_062918423.1"/>
</dbReference>
<sequence length="308" mass="32682">MASLRISELFDVTGRWIAITGGASGIGHMLARGCVVNGANVILIDINERALSDTKTELESLATSSNSDVEVVMFVPLTSAPTLAPVDPAGSIRGDLSSEDMVKDVVETIRSLRTSLDALIHCAAVRYMNDITYTPGDSLSQLEAATLSAPYKGWEHTFRLNVLAPYYLTAGLISLLGSAAAQGDGRGCVILFSSPASVHNHQFVPCYQTSKAAVDHLVRIMAAEFANFYIRINAMSPGIVPSGMTPDDGTSNLRLASETPAKRAGNEEDMVGCALWLMSKAGAFMDGKVVRVEGGRLLILKGVTSNSD</sequence>
<dbReference type="GO" id="GO:0016491">
    <property type="term" value="F:oxidoreductase activity"/>
    <property type="evidence" value="ECO:0007669"/>
    <property type="project" value="UniProtKB-KW"/>
</dbReference>
<dbReference type="PRINTS" id="PR00081">
    <property type="entry name" value="GDHRDH"/>
</dbReference>
<dbReference type="PANTHER" id="PTHR43618:SF8">
    <property type="entry name" value="7ALPHA-HYDROXYSTEROID DEHYDROGENASE"/>
    <property type="match status" value="1"/>
</dbReference>